<evidence type="ECO:0000313" key="1">
    <source>
        <dbReference type="EMBL" id="UJO23801.1"/>
    </source>
</evidence>
<evidence type="ECO:0000313" key="2">
    <source>
        <dbReference type="Proteomes" id="UP000756132"/>
    </source>
</evidence>
<keyword evidence="2" id="KW-1185">Reference proteome</keyword>
<dbReference type="GeneID" id="71992813"/>
<dbReference type="EMBL" id="CP090173">
    <property type="protein sequence ID" value="UJO23801.1"/>
    <property type="molecule type" value="Genomic_DNA"/>
</dbReference>
<dbReference type="RefSeq" id="XP_047768167.1">
    <property type="nucleotide sequence ID" value="XM_047912083.1"/>
</dbReference>
<protein>
    <submittedName>
        <fullName evidence="1">Uncharacterized protein</fullName>
    </submittedName>
</protein>
<reference evidence="1" key="1">
    <citation type="submission" date="2021-12" db="EMBL/GenBank/DDBJ databases">
        <authorList>
            <person name="Zaccaron A."/>
            <person name="Stergiopoulos I."/>
        </authorList>
    </citation>
    <scope>NUCLEOTIDE SEQUENCE</scope>
    <source>
        <strain evidence="1">Race5_Kim</strain>
    </source>
</reference>
<accession>A0A9Q8UVB8</accession>
<dbReference type="AlphaFoldDB" id="A0A9Q8UVB8"/>
<organism evidence="1 2">
    <name type="scientific">Passalora fulva</name>
    <name type="common">Tomato leaf mold</name>
    <name type="synonym">Cladosporium fulvum</name>
    <dbReference type="NCBI Taxonomy" id="5499"/>
    <lineage>
        <taxon>Eukaryota</taxon>
        <taxon>Fungi</taxon>
        <taxon>Dikarya</taxon>
        <taxon>Ascomycota</taxon>
        <taxon>Pezizomycotina</taxon>
        <taxon>Dothideomycetes</taxon>
        <taxon>Dothideomycetidae</taxon>
        <taxon>Mycosphaerellales</taxon>
        <taxon>Mycosphaerellaceae</taxon>
        <taxon>Fulvia</taxon>
    </lineage>
</organism>
<sequence length="50" mass="5754">MYEHSAKSERPQNRTEYLLLKITLIETSPITSLSICNAVEKQKVFELAKT</sequence>
<reference evidence="1" key="2">
    <citation type="journal article" date="2022" name="Microb. Genom.">
        <title>A chromosome-scale genome assembly of the tomato pathogen Cladosporium fulvum reveals a compartmentalized genome architecture and the presence of a dispensable chromosome.</title>
        <authorList>
            <person name="Zaccaron A.Z."/>
            <person name="Chen L.H."/>
            <person name="Samaras A."/>
            <person name="Stergiopoulos I."/>
        </authorList>
    </citation>
    <scope>NUCLEOTIDE SEQUENCE</scope>
    <source>
        <strain evidence="1">Race5_Kim</strain>
    </source>
</reference>
<name>A0A9Q8UVB8_PASFU</name>
<dbReference type="Proteomes" id="UP000756132">
    <property type="component" value="Chromosome 11"/>
</dbReference>
<dbReference type="KEGG" id="ffu:CLAFUR5_12935"/>
<gene>
    <name evidence="1" type="ORF">CLAFUR5_12935</name>
</gene>
<proteinExistence type="predicted"/>